<dbReference type="AlphaFoldDB" id="A0AAD8IGX3"/>
<name>A0AAD8IGX3_9APIA</name>
<evidence type="ECO:0000313" key="2">
    <source>
        <dbReference type="Proteomes" id="UP001237642"/>
    </source>
</evidence>
<dbReference type="Proteomes" id="UP001237642">
    <property type="component" value="Unassembled WGS sequence"/>
</dbReference>
<gene>
    <name evidence="1" type="ORF">POM88_023240</name>
</gene>
<accession>A0AAD8IGX3</accession>
<sequence length="105" mass="11832">MPLVTGDRYLESLVKFVDKLAGNLIDGTVTLKLNPVGLNYVQSRLEALSELESLLDGAPVDYLRAYISDLGDHRALEQYFYDYAFDNGSFKRPKLATFMKPVILI</sequence>
<keyword evidence="2" id="KW-1185">Reference proteome</keyword>
<reference evidence="1" key="1">
    <citation type="submission" date="2023-02" db="EMBL/GenBank/DDBJ databases">
        <title>Genome of toxic invasive species Heracleum sosnowskyi carries increased number of genes despite the absence of recent whole-genome duplications.</title>
        <authorList>
            <person name="Schelkunov M."/>
            <person name="Shtratnikova V."/>
            <person name="Makarenko M."/>
            <person name="Klepikova A."/>
            <person name="Omelchenko D."/>
            <person name="Novikova G."/>
            <person name="Obukhova E."/>
            <person name="Bogdanov V."/>
            <person name="Penin A."/>
            <person name="Logacheva M."/>
        </authorList>
    </citation>
    <scope>NUCLEOTIDE SEQUENCE</scope>
    <source>
        <strain evidence="1">Hsosn_3</strain>
        <tissue evidence="1">Leaf</tissue>
    </source>
</reference>
<protein>
    <submittedName>
        <fullName evidence="1">Uncharacterized protein</fullName>
    </submittedName>
</protein>
<proteinExistence type="predicted"/>
<dbReference type="EMBL" id="JAUIZM010000005">
    <property type="protein sequence ID" value="KAK1385505.1"/>
    <property type="molecule type" value="Genomic_DNA"/>
</dbReference>
<organism evidence="1 2">
    <name type="scientific">Heracleum sosnowskyi</name>
    <dbReference type="NCBI Taxonomy" id="360622"/>
    <lineage>
        <taxon>Eukaryota</taxon>
        <taxon>Viridiplantae</taxon>
        <taxon>Streptophyta</taxon>
        <taxon>Embryophyta</taxon>
        <taxon>Tracheophyta</taxon>
        <taxon>Spermatophyta</taxon>
        <taxon>Magnoliopsida</taxon>
        <taxon>eudicotyledons</taxon>
        <taxon>Gunneridae</taxon>
        <taxon>Pentapetalae</taxon>
        <taxon>asterids</taxon>
        <taxon>campanulids</taxon>
        <taxon>Apiales</taxon>
        <taxon>Apiaceae</taxon>
        <taxon>Apioideae</taxon>
        <taxon>apioid superclade</taxon>
        <taxon>Tordylieae</taxon>
        <taxon>Tordyliinae</taxon>
        <taxon>Heracleum</taxon>
    </lineage>
</organism>
<comment type="caution">
    <text evidence="1">The sequence shown here is derived from an EMBL/GenBank/DDBJ whole genome shotgun (WGS) entry which is preliminary data.</text>
</comment>
<reference evidence="1" key="2">
    <citation type="submission" date="2023-05" db="EMBL/GenBank/DDBJ databases">
        <authorList>
            <person name="Schelkunov M.I."/>
        </authorList>
    </citation>
    <scope>NUCLEOTIDE SEQUENCE</scope>
    <source>
        <strain evidence="1">Hsosn_3</strain>
        <tissue evidence="1">Leaf</tissue>
    </source>
</reference>
<evidence type="ECO:0000313" key="1">
    <source>
        <dbReference type="EMBL" id="KAK1385505.1"/>
    </source>
</evidence>